<dbReference type="Pfam" id="PF00400">
    <property type="entry name" value="WD40"/>
    <property type="match status" value="1"/>
</dbReference>
<organism evidence="1">
    <name type="scientific">Aegilops tauschii</name>
    <name type="common">Tausch's goatgrass</name>
    <name type="synonym">Aegilops squarrosa</name>
    <dbReference type="NCBI Taxonomy" id="37682"/>
    <lineage>
        <taxon>Eukaryota</taxon>
        <taxon>Viridiplantae</taxon>
        <taxon>Streptophyta</taxon>
        <taxon>Embryophyta</taxon>
        <taxon>Tracheophyta</taxon>
        <taxon>Spermatophyta</taxon>
        <taxon>Magnoliopsida</taxon>
        <taxon>Liliopsida</taxon>
        <taxon>Poales</taxon>
        <taxon>Poaceae</taxon>
        <taxon>BOP clade</taxon>
        <taxon>Pooideae</taxon>
        <taxon>Triticodae</taxon>
        <taxon>Triticeae</taxon>
        <taxon>Triticinae</taxon>
        <taxon>Aegilops</taxon>
    </lineage>
</organism>
<dbReference type="PROSITE" id="PS00678">
    <property type="entry name" value="WD_REPEATS_1"/>
    <property type="match status" value="1"/>
</dbReference>
<evidence type="ECO:0000313" key="1">
    <source>
        <dbReference type="EnsemblPlants" id="EMT30506"/>
    </source>
</evidence>
<dbReference type="InterPro" id="IPR015943">
    <property type="entry name" value="WD40/YVTN_repeat-like_dom_sf"/>
</dbReference>
<dbReference type="InterPro" id="IPR001680">
    <property type="entry name" value="WD40_rpt"/>
</dbReference>
<dbReference type="PROSITE" id="PS50294">
    <property type="entry name" value="WD_REPEATS_REGION"/>
    <property type="match status" value="1"/>
</dbReference>
<name>M8D2M4_AEGTA</name>
<dbReference type="SMART" id="SM00320">
    <property type="entry name" value="WD40"/>
    <property type="match status" value="1"/>
</dbReference>
<proteinExistence type="predicted"/>
<dbReference type="PROSITE" id="PS50082">
    <property type="entry name" value="WD_REPEATS_2"/>
    <property type="match status" value="1"/>
</dbReference>
<dbReference type="PANTHER" id="PTHR14221">
    <property type="entry name" value="WD REPEAT DOMAIN 44"/>
    <property type="match status" value="1"/>
</dbReference>
<sequence length="298" mass="33365">MPPDERREAWRLSSATDDSLDGCSMRSADRVKVRQYGKTCKKLTGMFMTQELATHSGSVWCINFSLAGRYLASAGEDRVIHVWEVSEGERKGELLGEDPECVFGFRDKPFCSPLGHAADVLDLSWSKSQISNVVEKVPFLKGAGAPWLTDLTTPDALCIFPMITSLFVMLPFEAQTAWSSSSPASSTPSDSDPLPLPLPLHLCKNMFFVSLNIVFENWAIFESMKSTRTVKHHEIFIRNAECVVLFTDLEDEAREIRRPLGSIGCHRFHPPPMTARLVALALSDILHLSREVIIFFED</sequence>
<dbReference type="ExpressionAtlas" id="M8D2M4">
    <property type="expression patterns" value="baseline"/>
</dbReference>
<accession>M8D2M4</accession>
<dbReference type="EnsemblPlants" id="EMT30506">
    <property type="protein sequence ID" value="EMT30506"/>
    <property type="gene ID" value="F775_24532"/>
</dbReference>
<dbReference type="InterPro" id="IPR019775">
    <property type="entry name" value="WD40_repeat_CS"/>
</dbReference>
<dbReference type="SUPFAM" id="SSF50978">
    <property type="entry name" value="WD40 repeat-like"/>
    <property type="match status" value="1"/>
</dbReference>
<dbReference type="AlphaFoldDB" id="M8D2M4"/>
<protein>
    <submittedName>
        <fullName evidence="1">Uncharacterized protein</fullName>
    </submittedName>
</protein>
<dbReference type="PANTHER" id="PTHR14221:SF11">
    <property type="entry name" value="OS04G0678300 PROTEIN"/>
    <property type="match status" value="1"/>
</dbReference>
<dbReference type="InterPro" id="IPR036322">
    <property type="entry name" value="WD40_repeat_dom_sf"/>
</dbReference>
<dbReference type="Gene3D" id="2.130.10.10">
    <property type="entry name" value="YVTN repeat-like/Quinoprotein amine dehydrogenase"/>
    <property type="match status" value="1"/>
</dbReference>
<reference evidence="1" key="1">
    <citation type="submission" date="2015-06" db="UniProtKB">
        <authorList>
            <consortium name="EnsemblPlants"/>
        </authorList>
    </citation>
    <scope>IDENTIFICATION</scope>
</reference>
<dbReference type="InterPro" id="IPR040324">
    <property type="entry name" value="WDR44/Dgr2"/>
</dbReference>